<gene>
    <name evidence="3" type="ORF">PPROV_000696500</name>
</gene>
<dbReference type="EMBL" id="BNJQ01000019">
    <property type="protein sequence ID" value="GHP08224.1"/>
    <property type="molecule type" value="Genomic_DNA"/>
</dbReference>
<feature type="compositionally biased region" description="Low complexity" evidence="1">
    <location>
        <begin position="51"/>
        <end position="88"/>
    </location>
</feature>
<feature type="region of interest" description="Disordered" evidence="1">
    <location>
        <begin position="38"/>
        <end position="128"/>
    </location>
</feature>
<evidence type="ECO:0000256" key="1">
    <source>
        <dbReference type="SAM" id="MobiDB-lite"/>
    </source>
</evidence>
<protein>
    <submittedName>
        <fullName evidence="3">Uncharacterized protein</fullName>
    </submittedName>
</protein>
<keyword evidence="2" id="KW-0732">Signal</keyword>
<evidence type="ECO:0000313" key="3">
    <source>
        <dbReference type="EMBL" id="GHP08224.1"/>
    </source>
</evidence>
<accession>A0A830HM21</accession>
<feature type="chain" id="PRO_5032752132" evidence="2">
    <location>
        <begin position="38"/>
        <end position="311"/>
    </location>
</feature>
<name>A0A830HM21_9CHLO</name>
<dbReference type="AlphaFoldDB" id="A0A830HM21"/>
<sequence>MANLLPRRSRLSLMANTLAALLLVALLATTSHSVARAQDADAAMSMPPPQTEQQKQPAAAAPESSAATTATTTATTTTATTTTTAPKPRTIASKNTVPPDTQEAARRARRLQSAEERSNLAQDFDVEAEASEASRKLLAYAPEGDMTGGGDGPGVVYVKAGSIYRANIMTTDGPRFTEGPEVIYTTPRTFTLKLAMDVPGIAYAVVVKDGDAAPSCSQVAKRESADGSKAHASGFAMHLAQLVARFRQRRGVAHVAEHLIFRRNLHLIWRGSDSRRDGSLEVADCITLVHAGSRGPGGATQLFNGTTRSLI</sequence>
<evidence type="ECO:0000313" key="4">
    <source>
        <dbReference type="Proteomes" id="UP000660262"/>
    </source>
</evidence>
<keyword evidence="4" id="KW-1185">Reference proteome</keyword>
<evidence type="ECO:0000256" key="2">
    <source>
        <dbReference type="SAM" id="SignalP"/>
    </source>
</evidence>
<comment type="caution">
    <text evidence="3">The sequence shown here is derived from an EMBL/GenBank/DDBJ whole genome shotgun (WGS) entry which is preliminary data.</text>
</comment>
<feature type="signal peptide" evidence="2">
    <location>
        <begin position="1"/>
        <end position="37"/>
    </location>
</feature>
<organism evidence="3 4">
    <name type="scientific">Pycnococcus provasolii</name>
    <dbReference type="NCBI Taxonomy" id="41880"/>
    <lineage>
        <taxon>Eukaryota</taxon>
        <taxon>Viridiplantae</taxon>
        <taxon>Chlorophyta</taxon>
        <taxon>Pseudoscourfieldiophyceae</taxon>
        <taxon>Pseudoscourfieldiales</taxon>
        <taxon>Pycnococcaceae</taxon>
        <taxon>Pycnococcus</taxon>
    </lineage>
</organism>
<proteinExistence type="predicted"/>
<reference evidence="3" key="1">
    <citation type="submission" date="2020-10" db="EMBL/GenBank/DDBJ databases">
        <title>Unveiling of a novel bifunctional photoreceptor, Dualchrome1, isolated from a cosmopolitan green alga.</title>
        <authorList>
            <person name="Suzuki S."/>
            <person name="Kawachi M."/>
        </authorList>
    </citation>
    <scope>NUCLEOTIDE SEQUENCE</scope>
    <source>
        <strain evidence="3">NIES 2893</strain>
    </source>
</reference>
<dbReference type="Proteomes" id="UP000660262">
    <property type="component" value="Unassembled WGS sequence"/>
</dbReference>